<gene>
    <name evidence="8" type="ORF">TIFTF001_010002</name>
</gene>
<keyword evidence="3 7" id="KW-0274">FAD</keyword>
<comment type="caution">
    <text evidence="8">The sequence shown here is derived from an EMBL/GenBank/DDBJ whole genome shotgun (WGS) entry which is preliminary data.</text>
</comment>
<evidence type="ECO:0000313" key="8">
    <source>
        <dbReference type="EMBL" id="GMN40786.1"/>
    </source>
</evidence>
<dbReference type="PRINTS" id="PR00370">
    <property type="entry name" value="FMOXYGENASE"/>
</dbReference>
<keyword evidence="4" id="KW-0521">NADP</keyword>
<sequence length="471" mass="53241">MTSPAGPLRALSLPPRLNPLTSRHVAVIGSGAAGLVAARELGREGHSVVVFERGDQVGGTWVYTPKVESDPLGLDPRRAVVHSSLYDSLRTNLPREVMGFRDFPFVAREEDKNRDSRRFPGHSEVLEYLKEFAKEFGVEKLVRFETEVVYVGLVKSSDNFNKWKVRSKKRSGDEVGEIFDAIVVCNGHYSQPRIAQIPGIETWPGKQIHSHNFRVPEPFRDQVVILIGSAASAVDISRDIAGVAKQVHVASRSIAIEAIGKQPGYDNMWLHPMIKSAHEDGSVVFHDGSVIMADVILHCTGYKYHFPFLETDGTVSVDDNRVGPLYKHVFPPSLAPWLSFVGLPWKVIPFPLCELQSKWIASLLSERIMLPSEEEMTEDVKMFYSTLEVAGTPKRYTHQMPGLRQFDYDDWLAIQCGCSVSEDWRIKMYDSASKRKRTHPETYRDQWDDEDLILQAHHDFTKYFPNGINGY</sequence>
<dbReference type="AlphaFoldDB" id="A0AA88ABF2"/>
<reference evidence="8" key="1">
    <citation type="submission" date="2023-07" db="EMBL/GenBank/DDBJ databases">
        <title>draft genome sequence of fig (Ficus carica).</title>
        <authorList>
            <person name="Takahashi T."/>
            <person name="Nishimura K."/>
        </authorList>
    </citation>
    <scope>NUCLEOTIDE SEQUENCE</scope>
</reference>
<evidence type="ECO:0000256" key="5">
    <source>
        <dbReference type="ARBA" id="ARBA00023002"/>
    </source>
</evidence>
<dbReference type="SUPFAM" id="SSF51905">
    <property type="entry name" value="FAD/NAD(P)-binding domain"/>
    <property type="match status" value="2"/>
</dbReference>
<keyword evidence="5 7" id="KW-0560">Oxidoreductase</keyword>
<dbReference type="Gene3D" id="3.50.50.60">
    <property type="entry name" value="FAD/NAD(P)-binding domain"/>
    <property type="match status" value="2"/>
</dbReference>
<dbReference type="Pfam" id="PF00743">
    <property type="entry name" value="FMO-like"/>
    <property type="match status" value="2"/>
</dbReference>
<dbReference type="EMBL" id="BTGU01000011">
    <property type="protein sequence ID" value="GMN40786.1"/>
    <property type="molecule type" value="Genomic_DNA"/>
</dbReference>
<evidence type="ECO:0000256" key="4">
    <source>
        <dbReference type="ARBA" id="ARBA00022857"/>
    </source>
</evidence>
<dbReference type="GO" id="GO:0050661">
    <property type="term" value="F:NADP binding"/>
    <property type="evidence" value="ECO:0007669"/>
    <property type="project" value="InterPro"/>
</dbReference>
<dbReference type="FunFam" id="3.50.50.60:FF:000099">
    <property type="entry name" value="Flavin-containing monooxygenase"/>
    <property type="match status" value="1"/>
</dbReference>
<dbReference type="InterPro" id="IPR036188">
    <property type="entry name" value="FAD/NAD-bd_sf"/>
</dbReference>
<name>A0AA88ABF2_FICCA</name>
<dbReference type="Proteomes" id="UP001187192">
    <property type="component" value="Unassembled WGS sequence"/>
</dbReference>
<keyword evidence="9" id="KW-1185">Reference proteome</keyword>
<organism evidence="8 9">
    <name type="scientific">Ficus carica</name>
    <name type="common">Common fig</name>
    <dbReference type="NCBI Taxonomy" id="3494"/>
    <lineage>
        <taxon>Eukaryota</taxon>
        <taxon>Viridiplantae</taxon>
        <taxon>Streptophyta</taxon>
        <taxon>Embryophyta</taxon>
        <taxon>Tracheophyta</taxon>
        <taxon>Spermatophyta</taxon>
        <taxon>Magnoliopsida</taxon>
        <taxon>eudicotyledons</taxon>
        <taxon>Gunneridae</taxon>
        <taxon>Pentapetalae</taxon>
        <taxon>rosids</taxon>
        <taxon>fabids</taxon>
        <taxon>Rosales</taxon>
        <taxon>Moraceae</taxon>
        <taxon>Ficeae</taxon>
        <taxon>Ficus</taxon>
    </lineage>
</organism>
<dbReference type="GO" id="GO:0050660">
    <property type="term" value="F:flavin adenine dinucleotide binding"/>
    <property type="evidence" value="ECO:0007669"/>
    <property type="project" value="InterPro"/>
</dbReference>
<evidence type="ECO:0000256" key="7">
    <source>
        <dbReference type="RuleBase" id="RU361177"/>
    </source>
</evidence>
<keyword evidence="6 7" id="KW-0503">Monooxygenase</keyword>
<comment type="similarity">
    <text evidence="1 7">Belongs to the FMO family.</text>
</comment>
<evidence type="ECO:0000256" key="2">
    <source>
        <dbReference type="ARBA" id="ARBA00022630"/>
    </source>
</evidence>
<keyword evidence="2 7" id="KW-0285">Flavoprotein</keyword>
<dbReference type="InterPro" id="IPR020946">
    <property type="entry name" value="Flavin_mOase-like"/>
</dbReference>
<accession>A0AA88ABF2</accession>
<dbReference type="EC" id="1.-.-.-" evidence="7"/>
<dbReference type="InterPro" id="IPR050346">
    <property type="entry name" value="FMO-like"/>
</dbReference>
<dbReference type="PANTHER" id="PTHR23023">
    <property type="entry name" value="DIMETHYLANILINE MONOOXYGENASE"/>
    <property type="match status" value="1"/>
</dbReference>
<evidence type="ECO:0000256" key="6">
    <source>
        <dbReference type="ARBA" id="ARBA00023033"/>
    </source>
</evidence>
<protein>
    <recommendedName>
        <fullName evidence="7">Flavin-containing monooxygenase</fullName>
        <ecNumber evidence="7">1.-.-.-</ecNumber>
    </recommendedName>
</protein>
<proteinExistence type="inferred from homology"/>
<dbReference type="GO" id="GO:0004499">
    <property type="term" value="F:N,N-dimethylaniline monooxygenase activity"/>
    <property type="evidence" value="ECO:0007669"/>
    <property type="project" value="InterPro"/>
</dbReference>
<dbReference type="InterPro" id="IPR000960">
    <property type="entry name" value="Flavin_mOase"/>
</dbReference>
<comment type="cofactor">
    <cofactor evidence="7">
        <name>FAD</name>
        <dbReference type="ChEBI" id="CHEBI:57692"/>
    </cofactor>
</comment>
<evidence type="ECO:0000256" key="3">
    <source>
        <dbReference type="ARBA" id="ARBA00022827"/>
    </source>
</evidence>
<evidence type="ECO:0000313" key="9">
    <source>
        <dbReference type="Proteomes" id="UP001187192"/>
    </source>
</evidence>
<evidence type="ECO:0000256" key="1">
    <source>
        <dbReference type="ARBA" id="ARBA00009183"/>
    </source>
</evidence>